<evidence type="ECO:0000256" key="1">
    <source>
        <dbReference type="SAM" id="Phobius"/>
    </source>
</evidence>
<organism evidence="2 3">
    <name type="scientific">Dictyobacter kobayashii</name>
    <dbReference type="NCBI Taxonomy" id="2014872"/>
    <lineage>
        <taxon>Bacteria</taxon>
        <taxon>Bacillati</taxon>
        <taxon>Chloroflexota</taxon>
        <taxon>Ktedonobacteria</taxon>
        <taxon>Ktedonobacterales</taxon>
        <taxon>Dictyobacteraceae</taxon>
        <taxon>Dictyobacter</taxon>
    </lineage>
</organism>
<sequence length="174" mass="19411">MPGFLDSIHITNVLGLVIFLVLWIILCELTHVIVLLWRHEPLIGWAVGPFGLTLMALREPSIISIWLDVLVPAIVSGCVLAIGLFTSLSPITFPGHQLVKVFMIACGVLITSTADLISALRDLRYPLWGDARILRTMQFLRANWSKIHFTSFGHSYLRTHFGSNPAELLQILSL</sequence>
<dbReference type="EMBL" id="BIFS01000001">
    <property type="protein sequence ID" value="GCE20429.1"/>
    <property type="molecule type" value="Genomic_DNA"/>
</dbReference>
<keyword evidence="3" id="KW-1185">Reference proteome</keyword>
<reference evidence="3" key="1">
    <citation type="submission" date="2018-12" db="EMBL/GenBank/DDBJ databases">
        <title>Tengunoibacter tsumagoiensis gen. nov., sp. nov., Dictyobacter kobayashii sp. nov., D. alpinus sp. nov., and D. joshuensis sp. nov. and description of Dictyobacteraceae fam. nov. within the order Ktedonobacterales isolated from Tengu-no-mugimeshi.</title>
        <authorList>
            <person name="Wang C.M."/>
            <person name="Zheng Y."/>
            <person name="Sakai Y."/>
            <person name="Toyoda A."/>
            <person name="Minakuchi Y."/>
            <person name="Abe K."/>
            <person name="Yokota A."/>
            <person name="Yabe S."/>
        </authorList>
    </citation>
    <scope>NUCLEOTIDE SEQUENCE [LARGE SCALE GENOMIC DNA]</scope>
    <source>
        <strain evidence="3">Uno11</strain>
    </source>
</reference>
<feature type="transmembrane region" description="Helical" evidence="1">
    <location>
        <begin position="12"/>
        <end position="36"/>
    </location>
</feature>
<dbReference type="OrthoDB" id="159239at2"/>
<dbReference type="Proteomes" id="UP000287188">
    <property type="component" value="Unassembled WGS sequence"/>
</dbReference>
<name>A0A402AN21_9CHLR</name>
<evidence type="ECO:0000313" key="3">
    <source>
        <dbReference type="Proteomes" id="UP000287188"/>
    </source>
</evidence>
<evidence type="ECO:0000313" key="2">
    <source>
        <dbReference type="EMBL" id="GCE20429.1"/>
    </source>
</evidence>
<accession>A0A402AN21</accession>
<keyword evidence="1" id="KW-1133">Transmembrane helix</keyword>
<comment type="caution">
    <text evidence="2">The sequence shown here is derived from an EMBL/GenBank/DDBJ whole genome shotgun (WGS) entry which is preliminary data.</text>
</comment>
<dbReference type="AlphaFoldDB" id="A0A402AN21"/>
<protein>
    <submittedName>
        <fullName evidence="2">Uncharacterized protein</fullName>
    </submittedName>
</protein>
<feature type="transmembrane region" description="Helical" evidence="1">
    <location>
        <begin position="98"/>
        <end position="117"/>
    </location>
</feature>
<dbReference type="RefSeq" id="WP_126552111.1">
    <property type="nucleotide sequence ID" value="NZ_BIFS01000001.1"/>
</dbReference>
<gene>
    <name evidence="2" type="ORF">KDK_42290</name>
</gene>
<keyword evidence="1" id="KW-0472">Membrane</keyword>
<keyword evidence="1" id="KW-0812">Transmembrane</keyword>
<feature type="transmembrane region" description="Helical" evidence="1">
    <location>
        <begin position="65"/>
        <end position="86"/>
    </location>
</feature>
<proteinExistence type="predicted"/>